<evidence type="ECO:0000313" key="2">
    <source>
        <dbReference type="EMBL" id="CAE6406413.1"/>
    </source>
</evidence>
<feature type="compositionally biased region" description="Low complexity" evidence="1">
    <location>
        <begin position="111"/>
        <end position="120"/>
    </location>
</feature>
<name>A0A8H3A5E9_9AGAM</name>
<dbReference type="Proteomes" id="UP000663843">
    <property type="component" value="Unassembled WGS sequence"/>
</dbReference>
<feature type="compositionally biased region" description="Basic and acidic residues" evidence="1">
    <location>
        <begin position="140"/>
        <end position="151"/>
    </location>
</feature>
<reference evidence="2" key="1">
    <citation type="submission" date="2021-01" db="EMBL/GenBank/DDBJ databases">
        <authorList>
            <person name="Kaushik A."/>
        </authorList>
    </citation>
    <scope>NUCLEOTIDE SEQUENCE</scope>
    <source>
        <strain evidence="2">AG2-2IIIB</strain>
    </source>
</reference>
<dbReference type="AlphaFoldDB" id="A0A8H3A5E9"/>
<gene>
    <name evidence="2" type="ORF">RDB_LOCUS40090</name>
</gene>
<dbReference type="EMBL" id="CAJMWT010001509">
    <property type="protein sequence ID" value="CAE6406413.1"/>
    <property type="molecule type" value="Genomic_DNA"/>
</dbReference>
<organism evidence="2 3">
    <name type="scientific">Rhizoctonia solani</name>
    <dbReference type="NCBI Taxonomy" id="456999"/>
    <lineage>
        <taxon>Eukaryota</taxon>
        <taxon>Fungi</taxon>
        <taxon>Dikarya</taxon>
        <taxon>Basidiomycota</taxon>
        <taxon>Agaricomycotina</taxon>
        <taxon>Agaricomycetes</taxon>
        <taxon>Cantharellales</taxon>
        <taxon>Ceratobasidiaceae</taxon>
        <taxon>Rhizoctonia</taxon>
    </lineage>
</organism>
<accession>A0A8H3A5E9</accession>
<comment type="caution">
    <text evidence="2">The sequence shown here is derived from an EMBL/GenBank/DDBJ whole genome shotgun (WGS) entry which is preliminary data.</text>
</comment>
<feature type="region of interest" description="Disordered" evidence="1">
    <location>
        <begin position="82"/>
        <end position="151"/>
    </location>
</feature>
<evidence type="ECO:0000256" key="1">
    <source>
        <dbReference type="SAM" id="MobiDB-lite"/>
    </source>
</evidence>
<evidence type="ECO:0000313" key="3">
    <source>
        <dbReference type="Proteomes" id="UP000663843"/>
    </source>
</evidence>
<sequence>MSHTPVLIGAARAPRGVSNHTSEHPRRRYLTFKATKSRFRILPTAHYCTNMSRVAQAQVHRPKRSGRWSPPLWGCYEYQTSGSEHDSECETCSGSEGESDSDNGDPRNRSESGSGSGSASESEEDAGEQAQRLKEKRKGKQPEGIRRKQRREPVYRPILTIRRSEGFVWNQDLFLPSYIRDRYIATSPNSSSFHSGGSANTSGCDSSFSGMDFEIECVDIHVDGKGILSGLDSASKPAEREQS</sequence>
<feature type="region of interest" description="Disordered" evidence="1">
    <location>
        <begin position="1"/>
        <end position="26"/>
    </location>
</feature>
<protein>
    <submittedName>
        <fullName evidence="2">Uncharacterized protein</fullName>
    </submittedName>
</protein>
<proteinExistence type="predicted"/>